<gene>
    <name evidence="1" type="ordered locus">PA14_59410</name>
</gene>
<evidence type="ECO:0000313" key="2">
    <source>
        <dbReference type="Proteomes" id="UP000000653"/>
    </source>
</evidence>
<protein>
    <submittedName>
        <fullName evidence="1">Uncharacterized protein</fullName>
    </submittedName>
</protein>
<name>A0A0H2ZGX4_PSEAB</name>
<organism evidence="1 2">
    <name type="scientific">Pseudomonas aeruginosa (strain UCBPP-PA14)</name>
    <dbReference type="NCBI Taxonomy" id="208963"/>
    <lineage>
        <taxon>Bacteria</taxon>
        <taxon>Pseudomonadati</taxon>
        <taxon>Pseudomonadota</taxon>
        <taxon>Gammaproteobacteria</taxon>
        <taxon>Pseudomonadales</taxon>
        <taxon>Pseudomonadaceae</taxon>
        <taxon>Pseudomonas</taxon>
    </lineage>
</organism>
<dbReference type="Proteomes" id="UP000000653">
    <property type="component" value="Chromosome"/>
</dbReference>
<dbReference type="AlphaFoldDB" id="A0A0H2ZGX4"/>
<evidence type="ECO:0000313" key="1">
    <source>
        <dbReference type="EMBL" id="ABJ13855.1"/>
    </source>
</evidence>
<proteinExistence type="predicted"/>
<accession>A0A0H2ZGX4</accession>
<dbReference type="KEGG" id="pau:PA14_59410"/>
<reference evidence="1 2" key="1">
    <citation type="journal article" date="2006" name="Genome Biol.">
        <title>Genomic analysis reveals that Pseudomonas aeruginosa virulence is combinatorial.</title>
        <authorList>
            <person name="Lee D.G."/>
            <person name="Urbach J.M."/>
            <person name="Wu G."/>
            <person name="Liberati N.T."/>
            <person name="Feinbaum R.L."/>
            <person name="Miyata S."/>
            <person name="Diggins L.T."/>
            <person name="He J."/>
            <person name="Saucier M."/>
            <person name="Deziel E."/>
            <person name="Friedman L."/>
            <person name="Li L."/>
            <person name="Grills G."/>
            <person name="Montgomery K."/>
            <person name="Kucherlapati R."/>
            <person name="Rahme L.G."/>
            <person name="Ausubel F.M."/>
        </authorList>
    </citation>
    <scope>NUCLEOTIDE SEQUENCE [LARGE SCALE GENOMIC DNA]</scope>
    <source>
        <strain evidence="1 2">UCBPP-PA14</strain>
    </source>
</reference>
<dbReference type="EMBL" id="CP000438">
    <property type="protein sequence ID" value="ABJ13855.1"/>
    <property type="molecule type" value="Genomic_DNA"/>
</dbReference>
<dbReference type="HOGENOM" id="CLU_2495430_0_0_6"/>
<sequence>MGNVWRLCQGRYLGIVVGQEQPGEVAELTAEQQLVLDVAEANLLNFRQGGQFYDLDVAHDDLQIMENTTPWGEMVPPGWVCDEEWRIA</sequence>